<dbReference type="AlphaFoldDB" id="A0A1C6HJI7"/>
<organism evidence="1">
    <name type="scientific">uncultured Anaerotruncus sp</name>
    <dbReference type="NCBI Taxonomy" id="905011"/>
    <lineage>
        <taxon>Bacteria</taxon>
        <taxon>Bacillati</taxon>
        <taxon>Bacillota</taxon>
        <taxon>Clostridia</taxon>
        <taxon>Eubacteriales</taxon>
        <taxon>Oscillospiraceae</taxon>
        <taxon>Anaerotruncus</taxon>
        <taxon>environmental samples</taxon>
    </lineage>
</organism>
<reference evidence="1" key="1">
    <citation type="submission" date="2015-09" db="EMBL/GenBank/DDBJ databases">
        <authorList>
            <consortium name="Pathogen Informatics"/>
        </authorList>
    </citation>
    <scope>NUCLEOTIDE SEQUENCE</scope>
    <source>
        <strain evidence="1">2789STDY5834896</strain>
    </source>
</reference>
<evidence type="ECO:0000313" key="1">
    <source>
        <dbReference type="EMBL" id="SCJ57488.1"/>
    </source>
</evidence>
<proteinExistence type="predicted"/>
<protein>
    <submittedName>
        <fullName evidence="1">Inosine-uridine preferring nucleoside hydrolase</fullName>
    </submittedName>
</protein>
<sequence>MLQSGIELQVVPRDTAYDCTYLSNPSPTANTDTYWGEIVSSSSRVHALLAGVQRYTDEQWRVEASALDPNGRGLPDLAAVIAVIAPSICQKRTAYMSVGTQSEQCGTTAFYPLTDQPAIAVHPVGCRVTVLTGLDSEIYIQLLRDMVESYR</sequence>
<dbReference type="InterPro" id="IPR036452">
    <property type="entry name" value="Ribo_hydro-like"/>
</dbReference>
<dbReference type="GO" id="GO:0016799">
    <property type="term" value="F:hydrolase activity, hydrolyzing N-glycosyl compounds"/>
    <property type="evidence" value="ECO:0007669"/>
    <property type="project" value="InterPro"/>
</dbReference>
<gene>
    <name evidence="1" type="ORF">SAMEA3545359_00878</name>
</gene>
<name>A0A1C6HJI7_9FIRM</name>
<keyword evidence="1" id="KW-0378">Hydrolase</keyword>
<dbReference type="SUPFAM" id="SSF53590">
    <property type="entry name" value="Nucleoside hydrolase"/>
    <property type="match status" value="1"/>
</dbReference>
<dbReference type="EMBL" id="FMHG01000001">
    <property type="protein sequence ID" value="SCJ57488.1"/>
    <property type="molecule type" value="Genomic_DNA"/>
</dbReference>
<accession>A0A1C6HJI7</accession>
<dbReference type="Gene3D" id="3.90.245.10">
    <property type="entry name" value="Ribonucleoside hydrolase-like"/>
    <property type="match status" value="1"/>
</dbReference>